<dbReference type="PaxDb" id="55529-EKX42813"/>
<dbReference type="RefSeq" id="XP_005829793.1">
    <property type="nucleotide sequence ID" value="XM_005829736.1"/>
</dbReference>
<gene>
    <name evidence="4" type="ORF">GUITHDRAFT_111183</name>
</gene>
<name>L1J2R9_GUITC</name>
<dbReference type="EMBL" id="JH993014">
    <property type="protein sequence ID" value="EKX42813.1"/>
    <property type="molecule type" value="Genomic_DNA"/>
</dbReference>
<protein>
    <submittedName>
        <fullName evidence="4 5">Uncharacterized protein</fullName>
    </submittedName>
</protein>
<comment type="subcellular location">
    <subcellularLocation>
        <location evidence="1">Plastid</location>
        <location evidence="1">Chloroplast</location>
    </subcellularLocation>
</comment>
<dbReference type="SUPFAM" id="SSF52540">
    <property type="entry name" value="P-loop containing nucleoside triphosphate hydrolases"/>
    <property type="match status" value="1"/>
</dbReference>
<organism evidence="4">
    <name type="scientific">Guillardia theta (strain CCMP2712)</name>
    <name type="common">Cryptophyte</name>
    <dbReference type="NCBI Taxonomy" id="905079"/>
    <lineage>
        <taxon>Eukaryota</taxon>
        <taxon>Cryptophyceae</taxon>
        <taxon>Pyrenomonadales</taxon>
        <taxon>Geminigeraceae</taxon>
        <taxon>Guillardia</taxon>
    </lineage>
</organism>
<keyword evidence="6" id="KW-1185">Reference proteome</keyword>
<dbReference type="OrthoDB" id="77741at2759"/>
<evidence type="ECO:0000256" key="3">
    <source>
        <dbReference type="SAM" id="MobiDB-lite"/>
    </source>
</evidence>
<evidence type="ECO:0000256" key="1">
    <source>
        <dbReference type="ARBA" id="ARBA00004229"/>
    </source>
</evidence>
<dbReference type="InterPro" id="IPR027417">
    <property type="entry name" value="P-loop_NTPase"/>
</dbReference>
<keyword evidence="2" id="KW-0175">Coiled coil</keyword>
<proteinExistence type="predicted"/>
<dbReference type="Gene3D" id="1.10.287.2610">
    <property type="match status" value="1"/>
</dbReference>
<accession>L1J2R9</accession>
<feature type="region of interest" description="Disordered" evidence="3">
    <location>
        <begin position="1"/>
        <end position="23"/>
    </location>
</feature>
<reference evidence="6" key="2">
    <citation type="submission" date="2012-11" db="EMBL/GenBank/DDBJ databases">
        <authorList>
            <person name="Kuo A."/>
            <person name="Curtis B.A."/>
            <person name="Tanifuji G."/>
            <person name="Burki F."/>
            <person name="Gruber A."/>
            <person name="Irimia M."/>
            <person name="Maruyama S."/>
            <person name="Arias M.C."/>
            <person name="Ball S.G."/>
            <person name="Gile G.H."/>
            <person name="Hirakawa Y."/>
            <person name="Hopkins J.F."/>
            <person name="Rensing S.A."/>
            <person name="Schmutz J."/>
            <person name="Symeonidi A."/>
            <person name="Elias M."/>
            <person name="Eveleigh R.J."/>
            <person name="Herman E.K."/>
            <person name="Klute M.J."/>
            <person name="Nakayama T."/>
            <person name="Obornik M."/>
            <person name="Reyes-Prieto A."/>
            <person name="Armbrust E.V."/>
            <person name="Aves S.J."/>
            <person name="Beiko R.G."/>
            <person name="Coutinho P."/>
            <person name="Dacks J.B."/>
            <person name="Durnford D.G."/>
            <person name="Fast N.M."/>
            <person name="Green B.R."/>
            <person name="Grisdale C."/>
            <person name="Hempe F."/>
            <person name="Henrissat B."/>
            <person name="Hoppner M.P."/>
            <person name="Ishida K.-I."/>
            <person name="Kim E."/>
            <person name="Koreny L."/>
            <person name="Kroth P.G."/>
            <person name="Liu Y."/>
            <person name="Malik S.-B."/>
            <person name="Maier U.G."/>
            <person name="McRose D."/>
            <person name="Mock T."/>
            <person name="Neilson J.A."/>
            <person name="Onodera N.T."/>
            <person name="Poole A.M."/>
            <person name="Pritham E.J."/>
            <person name="Richards T.A."/>
            <person name="Rocap G."/>
            <person name="Roy S.W."/>
            <person name="Sarai C."/>
            <person name="Schaack S."/>
            <person name="Shirato S."/>
            <person name="Slamovits C.H."/>
            <person name="Spencer D.F."/>
            <person name="Suzuki S."/>
            <person name="Worden A.Z."/>
            <person name="Zauner S."/>
            <person name="Barry K."/>
            <person name="Bell C."/>
            <person name="Bharti A.K."/>
            <person name="Crow J.A."/>
            <person name="Grimwood J."/>
            <person name="Kramer R."/>
            <person name="Lindquist E."/>
            <person name="Lucas S."/>
            <person name="Salamov A."/>
            <person name="McFadden G.I."/>
            <person name="Lane C.E."/>
            <person name="Keeling P.J."/>
            <person name="Gray M.W."/>
            <person name="Grigoriev I.V."/>
            <person name="Archibald J.M."/>
        </authorList>
    </citation>
    <scope>NUCLEOTIDE SEQUENCE</scope>
    <source>
        <strain evidence="6">CCMP2712</strain>
    </source>
</reference>
<dbReference type="GO" id="GO:0009507">
    <property type="term" value="C:chloroplast"/>
    <property type="evidence" value="ECO:0007669"/>
    <property type="project" value="UniProtKB-SubCell"/>
</dbReference>
<reference evidence="5" key="3">
    <citation type="submission" date="2015-06" db="UniProtKB">
        <authorList>
            <consortium name="EnsemblProtists"/>
        </authorList>
    </citation>
    <scope>IDENTIFICATION</scope>
</reference>
<dbReference type="Proteomes" id="UP000011087">
    <property type="component" value="Unassembled WGS sequence"/>
</dbReference>
<dbReference type="eggNOG" id="ENOG502SI4E">
    <property type="taxonomic scope" value="Eukaryota"/>
</dbReference>
<dbReference type="HOGENOM" id="CLU_016639_1_0_1"/>
<evidence type="ECO:0000256" key="2">
    <source>
        <dbReference type="SAM" id="Coils"/>
    </source>
</evidence>
<dbReference type="Gene3D" id="3.40.50.300">
    <property type="entry name" value="P-loop containing nucleotide triphosphate hydrolases"/>
    <property type="match status" value="1"/>
</dbReference>
<evidence type="ECO:0000313" key="5">
    <source>
        <dbReference type="EnsemblProtists" id="EKX42813"/>
    </source>
</evidence>
<feature type="coiled-coil region" evidence="2">
    <location>
        <begin position="31"/>
        <end position="209"/>
    </location>
</feature>
<dbReference type="KEGG" id="gtt:GUITHDRAFT_111183"/>
<evidence type="ECO:0000313" key="6">
    <source>
        <dbReference type="Proteomes" id="UP000011087"/>
    </source>
</evidence>
<dbReference type="GeneID" id="17299557"/>
<dbReference type="AlphaFoldDB" id="L1J2R9"/>
<evidence type="ECO:0000313" key="4">
    <source>
        <dbReference type="EMBL" id="EKX42813.1"/>
    </source>
</evidence>
<reference evidence="4 6" key="1">
    <citation type="journal article" date="2012" name="Nature">
        <title>Algal genomes reveal evolutionary mosaicism and the fate of nucleomorphs.</title>
        <authorList>
            <consortium name="DOE Joint Genome Institute"/>
            <person name="Curtis B.A."/>
            <person name="Tanifuji G."/>
            <person name="Burki F."/>
            <person name="Gruber A."/>
            <person name="Irimia M."/>
            <person name="Maruyama S."/>
            <person name="Arias M.C."/>
            <person name="Ball S.G."/>
            <person name="Gile G.H."/>
            <person name="Hirakawa Y."/>
            <person name="Hopkins J.F."/>
            <person name="Kuo A."/>
            <person name="Rensing S.A."/>
            <person name="Schmutz J."/>
            <person name="Symeonidi A."/>
            <person name="Elias M."/>
            <person name="Eveleigh R.J."/>
            <person name="Herman E.K."/>
            <person name="Klute M.J."/>
            <person name="Nakayama T."/>
            <person name="Obornik M."/>
            <person name="Reyes-Prieto A."/>
            <person name="Armbrust E.V."/>
            <person name="Aves S.J."/>
            <person name="Beiko R.G."/>
            <person name="Coutinho P."/>
            <person name="Dacks J.B."/>
            <person name="Durnford D.G."/>
            <person name="Fast N.M."/>
            <person name="Green B.R."/>
            <person name="Grisdale C.J."/>
            <person name="Hempel F."/>
            <person name="Henrissat B."/>
            <person name="Hoppner M.P."/>
            <person name="Ishida K."/>
            <person name="Kim E."/>
            <person name="Koreny L."/>
            <person name="Kroth P.G."/>
            <person name="Liu Y."/>
            <person name="Malik S.B."/>
            <person name="Maier U.G."/>
            <person name="McRose D."/>
            <person name="Mock T."/>
            <person name="Neilson J.A."/>
            <person name="Onodera N.T."/>
            <person name="Poole A.M."/>
            <person name="Pritham E.J."/>
            <person name="Richards T.A."/>
            <person name="Rocap G."/>
            <person name="Roy S.W."/>
            <person name="Sarai C."/>
            <person name="Schaack S."/>
            <person name="Shirato S."/>
            <person name="Slamovits C.H."/>
            <person name="Spencer D.F."/>
            <person name="Suzuki S."/>
            <person name="Worden A.Z."/>
            <person name="Zauner S."/>
            <person name="Barry K."/>
            <person name="Bell C."/>
            <person name="Bharti A.K."/>
            <person name="Crow J.A."/>
            <person name="Grimwood J."/>
            <person name="Kramer R."/>
            <person name="Lindquist E."/>
            <person name="Lucas S."/>
            <person name="Salamov A."/>
            <person name="McFadden G.I."/>
            <person name="Lane C.E."/>
            <person name="Keeling P.J."/>
            <person name="Gray M.W."/>
            <person name="Grigoriev I.V."/>
            <person name="Archibald J.M."/>
        </authorList>
    </citation>
    <scope>NUCLEOTIDE SEQUENCE</scope>
    <source>
        <strain evidence="4 6">CCMP2712</strain>
    </source>
</reference>
<sequence length="687" mass="80038">MVKHQLEDRDDGEERKQPRKERTMNITEHAFKDTENESMATELEIKDTKEKITATELEIKDTKEKIKETKKQITATKLEIKGAMAKITAKELEINEKKTKIEEIERQIVDRRRQQEAEDASMNTESVDFDELVRHLQRDKKRLEGEEKRLEGEKKLLEKGLELLEKDMTRLDRDMERLDKNMERLDKDMERLDKNMARLDKSMDALREKERWFWEPGRAPVSSWKGSDARLDWMGFREEKKLFRLDGSYLQYEGGGKEEELFLYCRESFVKQHRFLQEEVLDNQALGWILGPPGSGKTTTSFAFCVSLDMGKWSVAFVRLFFDGSVKFMRIIGNQIKSCCFSAYYATQAFHNILCGWRDDKKLLLLIDGYWSHIEAHQHVLSVCSHWRNQRREDRRLVVVTSMSSRGPKTKVHLDREFNVKQHLVDSWTIEEYLEAVRFDAVYKRVEPFLEMNVSKDQLGFKVPREQGGREDRVRRKHYLAGGSCRYMFDMTSADVIEELNLDSISANSLEMVCRYGACEESGDIKVVSVSIVMLFFQAMERTGLTVKYDKSGQTVHWDACLVKIFDPRKSKKTLPSCRTCFRPISENQGGYDAVFVDLPSKCAQFVQVTVAKQHDFKLRYFPEALIALGILPGHGWTVKVVLLIPQNRVREFKISCVDDRGKLKEYGWEGGQEETNVDIASVLLEH</sequence>
<dbReference type="EnsemblProtists" id="EKX42813">
    <property type="protein sequence ID" value="EKX42813"/>
    <property type="gene ID" value="GUITHDRAFT_111183"/>
</dbReference>